<comment type="caution">
    <text evidence="8">The sequence shown here is derived from an EMBL/GenBank/DDBJ whole genome shotgun (WGS) entry which is preliminary data.</text>
</comment>
<evidence type="ECO:0000313" key="9">
    <source>
        <dbReference type="Proteomes" id="UP000813444"/>
    </source>
</evidence>
<feature type="active site" evidence="5">
    <location>
        <position position="439"/>
    </location>
</feature>
<dbReference type="SUPFAM" id="SSF54001">
    <property type="entry name" value="Cysteine proteinases"/>
    <property type="match status" value="1"/>
</dbReference>
<dbReference type="GO" id="GO:0006508">
    <property type="term" value="P:proteolysis"/>
    <property type="evidence" value="ECO:0007669"/>
    <property type="project" value="UniProtKB-KW"/>
</dbReference>
<feature type="domain" description="Calpain catalytic" evidence="7">
    <location>
        <begin position="259"/>
        <end position="514"/>
    </location>
</feature>
<comment type="similarity">
    <text evidence="1">Belongs to the peptidase C2 family.</text>
</comment>
<keyword evidence="4" id="KW-0788">Thiol protease</keyword>
<dbReference type="PANTHER" id="PTHR10183:SF379">
    <property type="entry name" value="CALPAIN-5"/>
    <property type="match status" value="1"/>
</dbReference>
<evidence type="ECO:0000256" key="3">
    <source>
        <dbReference type="ARBA" id="ARBA00022801"/>
    </source>
</evidence>
<dbReference type="GO" id="GO:0004198">
    <property type="term" value="F:calcium-dependent cysteine-type endopeptidase activity"/>
    <property type="evidence" value="ECO:0007669"/>
    <property type="project" value="InterPro"/>
</dbReference>
<evidence type="ECO:0000256" key="4">
    <source>
        <dbReference type="ARBA" id="ARBA00022807"/>
    </source>
</evidence>
<comment type="caution">
    <text evidence="6">Lacks conserved residue(s) required for the propagation of feature annotation.</text>
</comment>
<dbReference type="AlphaFoldDB" id="A0A8K0T0Z4"/>
<dbReference type="Proteomes" id="UP000813444">
    <property type="component" value="Unassembled WGS sequence"/>
</dbReference>
<evidence type="ECO:0000256" key="2">
    <source>
        <dbReference type="ARBA" id="ARBA00022670"/>
    </source>
</evidence>
<evidence type="ECO:0000313" key="8">
    <source>
        <dbReference type="EMBL" id="KAH7324146.1"/>
    </source>
</evidence>
<feature type="active site" evidence="5">
    <location>
        <position position="459"/>
    </location>
</feature>
<keyword evidence="3" id="KW-0378">Hydrolase</keyword>
<evidence type="ECO:0000256" key="1">
    <source>
        <dbReference type="ARBA" id="ARBA00007623"/>
    </source>
</evidence>
<sequence length="514" mass="58566">MGDIRNQDRDGNVIALVEAILGRKVEVPAPSTSSAEDYDHLVDLEKHHEFSSREPRPDPAPKDLSIGVANPYALTEALLGRQIDRHSIGTAEVLQNVLQTDYDEMFDLKHRSVLFAGIKLNEKDRRAERYDEKDIKILKERDLITPDFSRVNRLDDLEKLGLKDLKDIRVKAARVQNGKLRLVLQAHDLAKTVTNRDITMSINDLITPFRQDQRHWTPPNAEWRDMYDFFFQQVNKRLISNIAHFRIGDDRETVRRFDDPVQGCTSNSWFVAALFSVFWSNPSDINRATRVHRHGNNDRRVLSVRFHDKGGRQNNKTETVEVNYEIPINNSNNEPLYCRSSDGADIWPSLYEKAFAKWITGSKSEHPDITQTNAGDPIKGMAQINGRDPHYYETDKHSPQDLIGLVRSNSVNNKTINPMAAFTYATGKYYNGANIVANHAYSVLGYCVIGENQYIVLRNPWGVTEPQGLTSYYGLLSRLDPEIWHPATLLDQGGVFALEAQSFQRVFAYVGVAK</sequence>
<dbReference type="InterPro" id="IPR022684">
    <property type="entry name" value="Calpain_cysteine_protease"/>
</dbReference>
<evidence type="ECO:0000256" key="6">
    <source>
        <dbReference type="PROSITE-ProRule" id="PRU00239"/>
    </source>
</evidence>
<dbReference type="Pfam" id="PF00648">
    <property type="entry name" value="Peptidase_C2"/>
    <property type="match status" value="1"/>
</dbReference>
<dbReference type="Gene3D" id="3.90.70.10">
    <property type="entry name" value="Cysteine proteinases"/>
    <property type="match status" value="1"/>
</dbReference>
<evidence type="ECO:0000256" key="5">
    <source>
        <dbReference type="PIRSR" id="PIRSR622684-1"/>
    </source>
</evidence>
<dbReference type="InterPro" id="IPR001300">
    <property type="entry name" value="Peptidase_C2_calpain_cat"/>
</dbReference>
<accession>A0A8K0T0Z4</accession>
<reference evidence="8" key="1">
    <citation type="journal article" date="2021" name="Nat. Commun.">
        <title>Genetic determinants of endophytism in the Arabidopsis root mycobiome.</title>
        <authorList>
            <person name="Mesny F."/>
            <person name="Miyauchi S."/>
            <person name="Thiergart T."/>
            <person name="Pickel B."/>
            <person name="Atanasova L."/>
            <person name="Karlsson M."/>
            <person name="Huettel B."/>
            <person name="Barry K.W."/>
            <person name="Haridas S."/>
            <person name="Chen C."/>
            <person name="Bauer D."/>
            <person name="Andreopoulos W."/>
            <person name="Pangilinan J."/>
            <person name="LaButti K."/>
            <person name="Riley R."/>
            <person name="Lipzen A."/>
            <person name="Clum A."/>
            <person name="Drula E."/>
            <person name="Henrissat B."/>
            <person name="Kohler A."/>
            <person name="Grigoriev I.V."/>
            <person name="Martin F.M."/>
            <person name="Hacquard S."/>
        </authorList>
    </citation>
    <scope>NUCLEOTIDE SEQUENCE</scope>
    <source>
        <strain evidence="8">MPI-CAGE-CH-0235</strain>
    </source>
</reference>
<dbReference type="PANTHER" id="PTHR10183">
    <property type="entry name" value="CALPAIN"/>
    <property type="match status" value="1"/>
</dbReference>
<dbReference type="OrthoDB" id="424753at2759"/>
<proteinExistence type="inferred from homology"/>
<dbReference type="InterPro" id="IPR038765">
    <property type="entry name" value="Papain-like_cys_pep_sf"/>
</dbReference>
<dbReference type="PROSITE" id="PS50203">
    <property type="entry name" value="CALPAIN_CAT"/>
    <property type="match status" value="1"/>
</dbReference>
<organism evidence="8 9">
    <name type="scientific">Stachybotrys elegans</name>
    <dbReference type="NCBI Taxonomy" id="80388"/>
    <lineage>
        <taxon>Eukaryota</taxon>
        <taxon>Fungi</taxon>
        <taxon>Dikarya</taxon>
        <taxon>Ascomycota</taxon>
        <taxon>Pezizomycotina</taxon>
        <taxon>Sordariomycetes</taxon>
        <taxon>Hypocreomycetidae</taxon>
        <taxon>Hypocreales</taxon>
        <taxon>Stachybotryaceae</taxon>
        <taxon>Stachybotrys</taxon>
    </lineage>
</organism>
<evidence type="ECO:0000259" key="7">
    <source>
        <dbReference type="PROSITE" id="PS50203"/>
    </source>
</evidence>
<keyword evidence="2" id="KW-0645">Protease</keyword>
<name>A0A8K0T0Z4_9HYPO</name>
<protein>
    <recommendedName>
        <fullName evidence="7">Calpain catalytic domain-containing protein</fullName>
    </recommendedName>
</protein>
<keyword evidence="9" id="KW-1185">Reference proteome</keyword>
<gene>
    <name evidence="8" type="ORF">B0I35DRAFT_449215</name>
</gene>
<dbReference type="EMBL" id="JAGPNK010000003">
    <property type="protein sequence ID" value="KAH7324146.1"/>
    <property type="molecule type" value="Genomic_DNA"/>
</dbReference>